<dbReference type="PANTHER" id="PTHR42068">
    <property type="entry name" value="YALI0B18964P"/>
    <property type="match status" value="1"/>
</dbReference>
<feature type="compositionally biased region" description="Polar residues" evidence="1">
    <location>
        <begin position="736"/>
        <end position="746"/>
    </location>
</feature>
<feature type="compositionally biased region" description="Low complexity" evidence="1">
    <location>
        <begin position="695"/>
        <end position="732"/>
    </location>
</feature>
<feature type="region of interest" description="Disordered" evidence="1">
    <location>
        <begin position="451"/>
        <end position="508"/>
    </location>
</feature>
<sequence length="866" mass="94124">MPIKLKFATANKSAAHHPDNFDHPPADPVPLEPSDRGFSFEASPTDDNLQDHYASSSRLHSSAPSLRDSSSSTIPSSNGPLTPPLHHSQRADDVYSHPSLADNMRSADSNRNSQHFFDSVVFEPPQPSYLSQQDDIPIVSPPEAAAFVASRKRDSRDLVAAASPGMSPGFSPGLYGAASDDELLSNGFRSRKPSYFGGDSPSFENGFASATNSTDILNKRLQSPPAARQEASSSVADLTRGISSFQLEGDDDEGSLSDSSFTENNRSAEQTLTAMHPSYSPGKNPQIMLRTATASSMAESPTAASAASASTGVDVPIEAVEFMKRQHRRETEEPTIERTLKENRLMTVSEFENYRRAQAEAAMNNTNDEREDGASFYSDEDADEEEDHEGYLPTDAENEKKMVAQRLKQRQEANLAVYRQQMRKVTGQSSNLPLKSSSIDGSLSHGFGTFGSRTGSFSGDDDGGLNDDEGDDDDDEEIPLAILQAHGIPGRGRQPLSRPASAARIGSGQYGAPFGQNMMQAGAIPSYPRGMTLPEQLYDPAQDASMMHSANQSRGLIHEIQREQEAKIQRRTMLNMQMNGLGLQAQPMMERPISPYRQTPSAYMQPPPQQFQQPQYGYPGYPQPSPPLSVHPNQPQPNPADPTAALGPELQSQMQKLIQMQMQMQMQMMQQMIQASNPSYQPPPILQPVAPTNEFSPPQAPFLQQQQQRPASPAASLRTSNQQFAQPAANPARYRTLSTQLSSPNLSGLAEPTTAVPPVPHPLPQSPQPPQPPQQSQLLPPVEVGPPTSELAQASIEHAETASLAGDKVLKPSPLINNSAPELDMSRGDDEAEWARIRTRKASLRKLWEKKSGGAQNAEPVAAEIA</sequence>
<evidence type="ECO:0000313" key="3">
    <source>
        <dbReference type="Proteomes" id="UP001498771"/>
    </source>
</evidence>
<feature type="compositionally biased region" description="Low complexity" evidence="1">
    <location>
        <begin position="291"/>
        <end position="311"/>
    </location>
</feature>
<feature type="compositionally biased region" description="Polar residues" evidence="1">
    <location>
        <begin position="230"/>
        <end position="246"/>
    </location>
</feature>
<dbReference type="RefSeq" id="XP_064769751.1">
    <property type="nucleotide sequence ID" value="XM_064909424.1"/>
</dbReference>
<keyword evidence="3" id="KW-1185">Reference proteome</keyword>
<feature type="compositionally biased region" description="Pro residues" evidence="1">
    <location>
        <begin position="621"/>
        <end position="640"/>
    </location>
</feature>
<feature type="compositionally biased region" description="Basic and acidic residues" evidence="1">
    <location>
        <begin position="16"/>
        <end position="25"/>
    </location>
</feature>
<protein>
    <submittedName>
        <fullName evidence="2">Uncharacterized protein</fullName>
    </submittedName>
</protein>
<feature type="region of interest" description="Disordered" evidence="1">
    <location>
        <begin position="593"/>
        <end position="646"/>
    </location>
</feature>
<evidence type="ECO:0000313" key="2">
    <source>
        <dbReference type="EMBL" id="KAK7206718.1"/>
    </source>
</evidence>
<dbReference type="EMBL" id="JBBJBU010000002">
    <property type="protein sequence ID" value="KAK7206718.1"/>
    <property type="molecule type" value="Genomic_DNA"/>
</dbReference>
<dbReference type="GeneID" id="90034936"/>
<feature type="compositionally biased region" description="Acidic residues" evidence="1">
    <location>
        <begin position="378"/>
        <end position="388"/>
    </location>
</feature>
<feature type="region of interest" description="Disordered" evidence="1">
    <location>
        <begin position="1"/>
        <end position="137"/>
    </location>
</feature>
<feature type="compositionally biased region" description="Low complexity" evidence="1">
    <location>
        <begin position="610"/>
        <end position="620"/>
    </location>
</feature>
<evidence type="ECO:0000256" key="1">
    <source>
        <dbReference type="SAM" id="MobiDB-lite"/>
    </source>
</evidence>
<feature type="region of interest" description="Disordered" evidence="1">
    <location>
        <begin position="676"/>
        <end position="830"/>
    </location>
</feature>
<feature type="compositionally biased region" description="Pro residues" evidence="1">
    <location>
        <begin position="755"/>
        <end position="773"/>
    </location>
</feature>
<proteinExistence type="predicted"/>
<organism evidence="2 3">
    <name type="scientific">Myxozyma melibiosi</name>
    <dbReference type="NCBI Taxonomy" id="54550"/>
    <lineage>
        <taxon>Eukaryota</taxon>
        <taxon>Fungi</taxon>
        <taxon>Dikarya</taxon>
        <taxon>Ascomycota</taxon>
        <taxon>Saccharomycotina</taxon>
        <taxon>Lipomycetes</taxon>
        <taxon>Lipomycetales</taxon>
        <taxon>Lipomycetaceae</taxon>
        <taxon>Myxozyma</taxon>
    </lineage>
</organism>
<feature type="compositionally biased region" description="Polar residues" evidence="1">
    <location>
        <begin position="106"/>
        <end position="116"/>
    </location>
</feature>
<dbReference type="Proteomes" id="UP001498771">
    <property type="component" value="Unassembled WGS sequence"/>
</dbReference>
<comment type="caution">
    <text evidence="2">The sequence shown here is derived from an EMBL/GenBank/DDBJ whole genome shotgun (WGS) entry which is preliminary data.</text>
</comment>
<feature type="compositionally biased region" description="Acidic residues" evidence="1">
    <location>
        <begin position="459"/>
        <end position="478"/>
    </location>
</feature>
<feature type="compositionally biased region" description="Low complexity" evidence="1">
    <location>
        <begin position="54"/>
        <end position="77"/>
    </location>
</feature>
<gene>
    <name evidence="2" type="ORF">BZA70DRAFT_112560</name>
</gene>
<feature type="region of interest" description="Disordered" evidence="1">
    <location>
        <begin position="186"/>
        <end position="312"/>
    </location>
</feature>
<feature type="region of interest" description="Disordered" evidence="1">
    <location>
        <begin position="361"/>
        <end position="396"/>
    </location>
</feature>
<accession>A0ABR1FCE0</accession>
<feature type="compositionally biased region" description="Polar residues" evidence="1">
    <location>
        <begin position="261"/>
        <end position="273"/>
    </location>
</feature>
<reference evidence="2 3" key="1">
    <citation type="submission" date="2024-03" db="EMBL/GenBank/DDBJ databases">
        <title>Genome-scale model development and genomic sequencing of the oleaginous clade Lipomyces.</title>
        <authorList>
            <consortium name="Lawrence Berkeley National Laboratory"/>
            <person name="Czajka J.J."/>
            <person name="Han Y."/>
            <person name="Kim J."/>
            <person name="Mondo S.J."/>
            <person name="Hofstad B.A."/>
            <person name="Robles A."/>
            <person name="Haridas S."/>
            <person name="Riley R."/>
            <person name="LaButti K."/>
            <person name="Pangilinan J."/>
            <person name="Andreopoulos W."/>
            <person name="Lipzen A."/>
            <person name="Yan J."/>
            <person name="Wang M."/>
            <person name="Ng V."/>
            <person name="Grigoriev I.V."/>
            <person name="Spatafora J.W."/>
            <person name="Magnuson J.K."/>
            <person name="Baker S.E."/>
            <person name="Pomraning K.R."/>
        </authorList>
    </citation>
    <scope>NUCLEOTIDE SEQUENCE [LARGE SCALE GENOMIC DNA]</scope>
    <source>
        <strain evidence="2 3">Phaff 52-87</strain>
    </source>
</reference>
<name>A0ABR1FCE0_9ASCO</name>
<dbReference type="PANTHER" id="PTHR42068:SF1">
    <property type="entry name" value="YALI0B18964P"/>
    <property type="match status" value="1"/>
</dbReference>